<dbReference type="EMBL" id="LSFN01000036">
    <property type="protein sequence ID" value="OAB71943.1"/>
    <property type="molecule type" value="Genomic_DNA"/>
</dbReference>
<keyword evidence="1" id="KW-1133">Transmembrane helix</keyword>
<sequence>MIAVFQSELYRVRKSKTFIVCLSLAIFFVLALAISYNYDYVRVPEKAGSLVFPSLADFTEYLFSDYSMISPLLLFLIVHITSDFKQELYPVLLSKGIKRTAIFWGKLLSCLCAMMLYLVICIVFAYAVIFTMWANISGVNIPVFEIGTYLSIQFLSFGAYTTFVLMICYLLRNRTTSFFVNYLLIAVLWLYLTKIGIALDMSYPLYQYWIVGLSNGLQIEQIPHNIGRIIVTITLYFIIPIAVTRTTFCHFDIKNSEKGKL</sequence>
<comment type="caution">
    <text evidence="2">The sequence shown here is derived from an EMBL/GenBank/DDBJ whole genome shotgun (WGS) entry which is preliminary data.</text>
</comment>
<dbReference type="STRING" id="1763538.LPB68_12580"/>
<feature type="transmembrane region" description="Helical" evidence="1">
    <location>
        <begin position="149"/>
        <end position="171"/>
    </location>
</feature>
<evidence type="ECO:0000313" key="3">
    <source>
        <dbReference type="Proteomes" id="UP000077134"/>
    </source>
</evidence>
<keyword evidence="1" id="KW-0472">Membrane</keyword>
<name>A0A162KPU8_9BACL</name>
<organism evidence="2 3">
    <name type="scientific">Paenibacillus crassostreae</name>
    <dbReference type="NCBI Taxonomy" id="1763538"/>
    <lineage>
        <taxon>Bacteria</taxon>
        <taxon>Bacillati</taxon>
        <taxon>Bacillota</taxon>
        <taxon>Bacilli</taxon>
        <taxon>Bacillales</taxon>
        <taxon>Paenibacillaceae</taxon>
        <taxon>Paenibacillus</taxon>
    </lineage>
</organism>
<evidence type="ECO:0000256" key="1">
    <source>
        <dbReference type="SAM" id="Phobius"/>
    </source>
</evidence>
<dbReference type="Proteomes" id="UP000077134">
    <property type="component" value="Unassembled WGS sequence"/>
</dbReference>
<keyword evidence="3" id="KW-1185">Reference proteome</keyword>
<dbReference type="OrthoDB" id="2037292at2"/>
<keyword evidence="1" id="KW-0812">Transmembrane</keyword>
<gene>
    <name evidence="2" type="ORF">PNBC_18310</name>
</gene>
<dbReference type="KEGG" id="pcx:LPB68_12580"/>
<proteinExistence type="predicted"/>
<dbReference type="RefSeq" id="WP_068660670.1">
    <property type="nucleotide sequence ID" value="NZ_CP017770.1"/>
</dbReference>
<evidence type="ECO:0000313" key="2">
    <source>
        <dbReference type="EMBL" id="OAB71943.1"/>
    </source>
</evidence>
<reference evidence="2 3" key="1">
    <citation type="submission" date="2016-02" db="EMBL/GenBank/DDBJ databases">
        <title>Paenibacillus sp. LPB0068, isolated from Crassostrea gigas.</title>
        <authorList>
            <person name="Shin S.-K."/>
            <person name="Yi H."/>
        </authorList>
    </citation>
    <scope>NUCLEOTIDE SEQUENCE [LARGE SCALE GENOMIC DNA]</scope>
    <source>
        <strain evidence="2 3">LPB0068</strain>
    </source>
</reference>
<protein>
    <submittedName>
        <fullName evidence="2">Uncharacterized protein</fullName>
    </submittedName>
</protein>
<feature type="transmembrane region" description="Helical" evidence="1">
    <location>
        <begin position="183"/>
        <end position="206"/>
    </location>
</feature>
<accession>A0A162KPU8</accession>
<feature type="transmembrane region" description="Helical" evidence="1">
    <location>
        <begin position="17"/>
        <end position="38"/>
    </location>
</feature>
<dbReference type="AlphaFoldDB" id="A0A162KPU8"/>
<feature type="transmembrane region" description="Helical" evidence="1">
    <location>
        <begin position="226"/>
        <end position="248"/>
    </location>
</feature>
<feature type="transmembrane region" description="Helical" evidence="1">
    <location>
        <begin position="101"/>
        <end position="129"/>
    </location>
</feature>
<feature type="transmembrane region" description="Helical" evidence="1">
    <location>
        <begin position="58"/>
        <end position="80"/>
    </location>
</feature>